<feature type="signal peptide" evidence="1">
    <location>
        <begin position="1"/>
        <end position="16"/>
    </location>
</feature>
<name>A0A9N9XNX7_PHYSR</name>
<keyword evidence="1" id="KW-0732">Signal</keyword>
<dbReference type="InterPro" id="IPR006170">
    <property type="entry name" value="PBP/GOBP"/>
</dbReference>
<keyword evidence="3" id="KW-1185">Reference proteome</keyword>
<organism evidence="2 3">
    <name type="scientific">Phyllotreta striolata</name>
    <name type="common">Striped flea beetle</name>
    <name type="synonym">Crioceris striolata</name>
    <dbReference type="NCBI Taxonomy" id="444603"/>
    <lineage>
        <taxon>Eukaryota</taxon>
        <taxon>Metazoa</taxon>
        <taxon>Ecdysozoa</taxon>
        <taxon>Arthropoda</taxon>
        <taxon>Hexapoda</taxon>
        <taxon>Insecta</taxon>
        <taxon>Pterygota</taxon>
        <taxon>Neoptera</taxon>
        <taxon>Endopterygota</taxon>
        <taxon>Coleoptera</taxon>
        <taxon>Polyphaga</taxon>
        <taxon>Cucujiformia</taxon>
        <taxon>Chrysomeloidea</taxon>
        <taxon>Chrysomelidae</taxon>
        <taxon>Galerucinae</taxon>
        <taxon>Alticini</taxon>
        <taxon>Phyllotreta</taxon>
    </lineage>
</organism>
<protein>
    <submittedName>
        <fullName evidence="2">Uncharacterized protein</fullName>
    </submittedName>
</protein>
<dbReference type="Pfam" id="PF01395">
    <property type="entry name" value="PBP_GOBP"/>
    <property type="match status" value="1"/>
</dbReference>
<dbReference type="GO" id="GO:0005549">
    <property type="term" value="F:odorant binding"/>
    <property type="evidence" value="ECO:0007669"/>
    <property type="project" value="InterPro"/>
</dbReference>
<sequence length="128" mass="14404">MFKCLLVLCALGLALAKPQNSAEEIIAKMAEAYQNCKQGTELTEETFKKILKENGEIDEKFKNFNVCLYNTFNMFDAAGKLDKARFESVINMVYPEKIGAIMQECIQEGPDTKEVALMISRCIGKHVL</sequence>
<dbReference type="OrthoDB" id="6783999at2759"/>
<gene>
    <name evidence="2" type="ORF">PHYEVI_LOCUS2766</name>
</gene>
<proteinExistence type="predicted"/>
<dbReference type="SUPFAM" id="SSF47565">
    <property type="entry name" value="Insect pheromone/odorant-binding proteins"/>
    <property type="match status" value="1"/>
</dbReference>
<evidence type="ECO:0000256" key="1">
    <source>
        <dbReference type="SAM" id="SignalP"/>
    </source>
</evidence>
<dbReference type="Proteomes" id="UP001153712">
    <property type="component" value="Chromosome 12"/>
</dbReference>
<evidence type="ECO:0000313" key="2">
    <source>
        <dbReference type="EMBL" id="CAG9856343.1"/>
    </source>
</evidence>
<evidence type="ECO:0000313" key="3">
    <source>
        <dbReference type="Proteomes" id="UP001153712"/>
    </source>
</evidence>
<accession>A0A9N9XNX7</accession>
<dbReference type="CDD" id="cd23992">
    <property type="entry name" value="PBP_GOBP"/>
    <property type="match status" value="1"/>
</dbReference>
<dbReference type="InterPro" id="IPR036728">
    <property type="entry name" value="PBP_GOBP_sf"/>
</dbReference>
<feature type="chain" id="PRO_5040176127" evidence="1">
    <location>
        <begin position="17"/>
        <end position="128"/>
    </location>
</feature>
<dbReference type="Gene3D" id="1.10.238.20">
    <property type="entry name" value="Pheromone/general odorant binding protein domain"/>
    <property type="match status" value="1"/>
</dbReference>
<reference evidence="2" key="1">
    <citation type="submission" date="2022-01" db="EMBL/GenBank/DDBJ databases">
        <authorList>
            <person name="King R."/>
        </authorList>
    </citation>
    <scope>NUCLEOTIDE SEQUENCE</scope>
</reference>
<dbReference type="EMBL" id="OU900105">
    <property type="protein sequence ID" value="CAG9856343.1"/>
    <property type="molecule type" value="Genomic_DNA"/>
</dbReference>
<dbReference type="AlphaFoldDB" id="A0A9N9XNX7"/>